<dbReference type="EMBL" id="KR080199">
    <property type="protein sequence ID" value="AKF14642.1"/>
    <property type="molecule type" value="Genomic_DNA"/>
</dbReference>
<sequence>MGKVKNPRRARETVNWRVYAAGPTKALAVEPGGDHEWVFEGSESTLDDAIEFAASRLRDE</sequence>
<organism evidence="1 2">
    <name type="scientific">Mycobacterium phage Baee</name>
    <dbReference type="NCBI Taxonomy" id="1647306"/>
    <lineage>
        <taxon>Viruses</taxon>
        <taxon>Duplodnaviria</taxon>
        <taxon>Heunggongvirae</taxon>
        <taxon>Uroviricota</taxon>
        <taxon>Caudoviricetes</taxon>
        <taxon>Bclasvirinae</taxon>
        <taxon>Acadianvirus</taxon>
        <taxon>Acadianvirus baee</taxon>
    </lineage>
</organism>
<reference evidence="1 2" key="1">
    <citation type="journal article" date="2015" name="Genome Announc.">
        <title>Genome Sequences of Mycobacteriophages AlanGrant, Baee, Corofin, OrangeOswald, and Vincenzo, New Members of Cluster B.</title>
        <authorList>
            <person name="Pope W.H."/>
            <person name="Carbonara M.E."/>
            <person name="Cioffi H.M."/>
            <person name="Cruz T."/>
            <person name="Dang B.Q."/>
            <person name="Doyle A.N."/>
            <person name="Fan O.H."/>
            <person name="Gallagher M."/>
            <person name="Gentile G.M."/>
            <person name="German B.A."/>
            <person name="Farrell M.E."/>
            <person name="Gerwig M."/>
            <person name="Hunter K.L."/>
            <person name="Lefever V.E."/>
            <person name="Marfisi N.A."/>
            <person name="McDonnell J.E."/>
            <person name="Monga J.K."/>
            <person name="Quiroz K.G."/>
            <person name="Pong A.C."/>
            <person name="Rimple P.A."/>
            <person name="Situ M."/>
            <person name="Sohnen P.C."/>
            <person name="Stockinger A.N."/>
            <person name="Thompson P.K."/>
            <person name="Torchio N.M."/>
            <person name="Toner C.L."/>
            <person name="Ulbrich M.C."/>
            <person name="Vohra N.I."/>
            <person name="Zakir A."/>
            <person name="Adkins N.L."/>
            <person name="Brown B.R."/>
            <person name="Churilla B.M."/>
            <person name="Kramer Z.J."/>
            <person name="Lapin J.S."/>
            <person name="Montgomery M.T."/>
            <person name="Prout A.K."/>
            <person name="Grubb S.R."/>
            <person name="Warner M.H."/>
            <person name="Bowman C.A."/>
            <person name="Russell D.A."/>
            <person name="Hatfull G.F."/>
        </authorList>
    </citation>
    <scope>NUCLEOTIDE SEQUENCE [LARGE SCALE GENOMIC DNA]</scope>
</reference>
<dbReference type="GeneID" id="26586431"/>
<keyword evidence="2" id="KW-1185">Reference proteome</keyword>
<gene>
    <name evidence="1" type="primary">73</name>
    <name evidence="1" type="ORF">SEA_BAEE_73</name>
</gene>
<name>A0A0F6SJQ8_9CAUD</name>
<protein>
    <submittedName>
        <fullName evidence="1">Uncharacterized protein</fullName>
    </submittedName>
</protein>
<evidence type="ECO:0000313" key="1">
    <source>
        <dbReference type="EMBL" id="AKF14642.1"/>
    </source>
</evidence>
<dbReference type="OrthoDB" id="28382at10239"/>
<dbReference type="Proteomes" id="UP000204054">
    <property type="component" value="Segment"/>
</dbReference>
<dbReference type="RefSeq" id="YP_009193528.1">
    <property type="nucleotide sequence ID" value="NC_028742.1"/>
</dbReference>
<dbReference type="KEGG" id="vg:26586431"/>
<accession>A0A0F6SJQ8</accession>
<proteinExistence type="predicted"/>
<evidence type="ECO:0000313" key="2">
    <source>
        <dbReference type="Proteomes" id="UP000204054"/>
    </source>
</evidence>